<dbReference type="InParanoid" id="A0A165MNI2"/>
<feature type="region of interest" description="Disordered" evidence="1">
    <location>
        <begin position="398"/>
        <end position="460"/>
    </location>
</feature>
<evidence type="ECO:0000256" key="1">
    <source>
        <dbReference type="SAM" id="MobiDB-lite"/>
    </source>
</evidence>
<dbReference type="AlphaFoldDB" id="A0A165MNI2"/>
<evidence type="ECO:0000256" key="2">
    <source>
        <dbReference type="SAM" id="SignalP"/>
    </source>
</evidence>
<protein>
    <submittedName>
        <fullName evidence="3">Uncharacterized protein</fullName>
    </submittedName>
</protein>
<dbReference type="EMBL" id="KV425909">
    <property type="protein sequence ID" value="KZV99526.1"/>
    <property type="molecule type" value="Genomic_DNA"/>
</dbReference>
<reference evidence="3 4" key="1">
    <citation type="journal article" date="2016" name="Mol. Biol. Evol.">
        <title>Comparative Genomics of Early-Diverging Mushroom-Forming Fungi Provides Insights into the Origins of Lignocellulose Decay Capabilities.</title>
        <authorList>
            <person name="Nagy L.G."/>
            <person name="Riley R."/>
            <person name="Tritt A."/>
            <person name="Adam C."/>
            <person name="Daum C."/>
            <person name="Floudas D."/>
            <person name="Sun H."/>
            <person name="Yadav J.S."/>
            <person name="Pangilinan J."/>
            <person name="Larsson K.H."/>
            <person name="Matsuura K."/>
            <person name="Barry K."/>
            <person name="Labutti K."/>
            <person name="Kuo R."/>
            <person name="Ohm R.A."/>
            <person name="Bhattacharya S.S."/>
            <person name="Shirouzu T."/>
            <person name="Yoshinaga Y."/>
            <person name="Martin F.M."/>
            <person name="Grigoriev I.V."/>
            <person name="Hibbett D.S."/>
        </authorList>
    </citation>
    <scope>NUCLEOTIDE SEQUENCE [LARGE SCALE GENOMIC DNA]</scope>
    <source>
        <strain evidence="3 4">HHB12029</strain>
    </source>
</reference>
<evidence type="ECO:0000313" key="4">
    <source>
        <dbReference type="Proteomes" id="UP000077266"/>
    </source>
</evidence>
<evidence type="ECO:0000313" key="3">
    <source>
        <dbReference type="EMBL" id="KZV99526.1"/>
    </source>
</evidence>
<feature type="compositionally biased region" description="Basic residues" evidence="1">
    <location>
        <begin position="432"/>
        <end position="444"/>
    </location>
</feature>
<dbReference type="OrthoDB" id="2819201at2759"/>
<feature type="signal peptide" evidence="2">
    <location>
        <begin position="1"/>
        <end position="19"/>
    </location>
</feature>
<feature type="chain" id="PRO_5007862515" evidence="2">
    <location>
        <begin position="20"/>
        <end position="460"/>
    </location>
</feature>
<organism evidence="3 4">
    <name type="scientific">Exidia glandulosa HHB12029</name>
    <dbReference type="NCBI Taxonomy" id="1314781"/>
    <lineage>
        <taxon>Eukaryota</taxon>
        <taxon>Fungi</taxon>
        <taxon>Dikarya</taxon>
        <taxon>Basidiomycota</taxon>
        <taxon>Agaricomycotina</taxon>
        <taxon>Agaricomycetes</taxon>
        <taxon>Auriculariales</taxon>
        <taxon>Exidiaceae</taxon>
        <taxon>Exidia</taxon>
    </lineage>
</organism>
<name>A0A165MNI2_EXIGL</name>
<accession>A0A165MNI2</accession>
<feature type="compositionally biased region" description="Low complexity" evidence="1">
    <location>
        <begin position="421"/>
        <end position="431"/>
    </location>
</feature>
<sequence>MLLHFVTVVTLAFFPNTLAAPTKLPTAADFIAFNERILTAQGNTAHATAGQVHRRAERWSASHPGLQAQIDDAVAATATKPHYFWSGRYLPARSEADTVMHSAQTIAEARHGTTLELTVGHVPLPPFLGTDPDRSDIWQYASDAYAAASKGDAYFVKGESLRAGNVWDVFEYPRLKRSPEVKRILQIAVHKKMSELPVQIYPDVKGCDGVAFLTAVNCPAGAKLYYGSVNKPVVTAETRAAVDGVVRVAASGNAKGIVRECTEVISSEFINDVFKASGVCEAATAKGNGGKVMNQVLQLIHSTKNRNYVSRRGLLKVKPRVLGTPVIASLTSTVVDSLVAIDYYQKTRPDTAAMVAQIDSLVQTATGKSPGLTAAWAKEISRLQSTKNSLLVELQKQVKEKKSHTAPKPTKNSKPPPKKPTAPVTRPTTTSKKPRPTSKPRKPPIRPVRAPTGKGRPRQG</sequence>
<gene>
    <name evidence="3" type="ORF">EXIGLDRAFT_831464</name>
</gene>
<proteinExistence type="predicted"/>
<dbReference type="Proteomes" id="UP000077266">
    <property type="component" value="Unassembled WGS sequence"/>
</dbReference>
<keyword evidence="4" id="KW-1185">Reference proteome</keyword>
<keyword evidence="2" id="KW-0732">Signal</keyword>